<dbReference type="InterPro" id="IPR037010">
    <property type="entry name" value="VitB12-dep_Met_synth_activ_sf"/>
</dbReference>
<dbReference type="GO" id="GO:0008705">
    <property type="term" value="F:methionine synthase activity"/>
    <property type="evidence" value="ECO:0007669"/>
    <property type="project" value="InterPro"/>
</dbReference>
<evidence type="ECO:0000313" key="2">
    <source>
        <dbReference type="Proteomes" id="UP000285961"/>
    </source>
</evidence>
<name>A0A419F0X1_9BACT</name>
<evidence type="ECO:0008006" key="3">
    <source>
        <dbReference type="Google" id="ProtNLM"/>
    </source>
</evidence>
<protein>
    <recommendedName>
        <fullName evidence="3">AdoMet activation domain-containing protein</fullName>
    </recommendedName>
</protein>
<comment type="caution">
    <text evidence="1">The sequence shown here is derived from an EMBL/GenBank/DDBJ whole genome shotgun (WGS) entry which is preliminary data.</text>
</comment>
<proteinExistence type="predicted"/>
<reference evidence="1 2" key="1">
    <citation type="journal article" date="2017" name="ISME J.">
        <title>Energy and carbon metabolisms in a deep terrestrial subsurface fluid microbial community.</title>
        <authorList>
            <person name="Momper L."/>
            <person name="Jungbluth S.P."/>
            <person name="Lee M.D."/>
            <person name="Amend J.P."/>
        </authorList>
    </citation>
    <scope>NUCLEOTIDE SEQUENCE [LARGE SCALE GENOMIC DNA]</scope>
    <source>
        <strain evidence="1">SURF_17</strain>
    </source>
</reference>
<dbReference type="AlphaFoldDB" id="A0A419F0X1"/>
<dbReference type="SUPFAM" id="SSF56507">
    <property type="entry name" value="Methionine synthase activation domain-like"/>
    <property type="match status" value="1"/>
</dbReference>
<dbReference type="EMBL" id="QZKI01000057">
    <property type="protein sequence ID" value="RJP71559.1"/>
    <property type="molecule type" value="Genomic_DNA"/>
</dbReference>
<dbReference type="Gene3D" id="3.40.109.40">
    <property type="match status" value="1"/>
</dbReference>
<sequence>MSQPPRVIDVEARYSIEELLGPLGWERGSCVEPAFMEQIVSESEHCRQVMQGRAIYTRMDVSRVDQNVIEVGGKAFEEGVLASALDGVRRFALGICTVGDGIEEIIDEHFRGGDFFRGMVADVVGSRAVEHVAEVCASLICSEANESGLYPSGHLSPGYGEWDVSGQRVVFALLDPSPIGVSLNEHCMMKPKKSISFVVPLAEGLAHHADQADHHLCRECGLQDCMYRRE</sequence>
<accession>A0A419F0X1</accession>
<dbReference type="Proteomes" id="UP000285961">
    <property type="component" value="Unassembled WGS sequence"/>
</dbReference>
<organism evidence="1 2">
    <name type="scientific">Candidatus Abyssobacteria bacterium SURF_17</name>
    <dbReference type="NCBI Taxonomy" id="2093361"/>
    <lineage>
        <taxon>Bacteria</taxon>
        <taxon>Pseudomonadati</taxon>
        <taxon>Candidatus Hydrogenedentota</taxon>
        <taxon>Candidatus Abyssobacteria</taxon>
    </lineage>
</organism>
<evidence type="ECO:0000313" key="1">
    <source>
        <dbReference type="EMBL" id="RJP71559.1"/>
    </source>
</evidence>
<gene>
    <name evidence="1" type="ORF">C4532_07305</name>
</gene>